<dbReference type="Proteomes" id="UP000050277">
    <property type="component" value="Unassembled WGS sequence"/>
</dbReference>
<dbReference type="GO" id="GO:0003723">
    <property type="term" value="F:RNA binding"/>
    <property type="evidence" value="ECO:0007669"/>
    <property type="project" value="UniProtKB-UniRule"/>
</dbReference>
<feature type="domain" description="CRM" evidence="3">
    <location>
        <begin position="2"/>
        <end position="97"/>
    </location>
</feature>
<protein>
    <submittedName>
        <fullName evidence="4">RNA-binding protein</fullName>
    </submittedName>
</protein>
<dbReference type="EMBL" id="LGKP01000032">
    <property type="protein sequence ID" value="KPL81964.1"/>
    <property type="molecule type" value="Genomic_DNA"/>
</dbReference>
<dbReference type="InterPro" id="IPR017924">
    <property type="entry name" value="RNA-binding_YhbY"/>
</dbReference>
<evidence type="ECO:0000256" key="2">
    <source>
        <dbReference type="PROSITE-ProRule" id="PRU00626"/>
    </source>
</evidence>
<dbReference type="OrthoDB" id="9797519at2"/>
<dbReference type="AlphaFoldDB" id="A0A0P6XNI7"/>
<dbReference type="RefSeq" id="WP_054536320.1">
    <property type="nucleotide sequence ID" value="NZ_LGKP01000032.1"/>
</dbReference>
<dbReference type="InterPro" id="IPR035920">
    <property type="entry name" value="YhbY-like_sf"/>
</dbReference>
<dbReference type="PANTHER" id="PTHR40065:SF3">
    <property type="entry name" value="RNA-BINDING PROTEIN YHBY"/>
    <property type="match status" value="1"/>
</dbReference>
<dbReference type="Gene3D" id="3.30.110.60">
    <property type="entry name" value="YhbY-like"/>
    <property type="match status" value="1"/>
</dbReference>
<comment type="caution">
    <text evidence="4">The sequence shown here is derived from an EMBL/GenBank/DDBJ whole genome shotgun (WGS) entry which is preliminary data.</text>
</comment>
<reference evidence="4 5" key="1">
    <citation type="submission" date="2015-07" db="EMBL/GenBank/DDBJ databases">
        <title>Whole genome sequence of Herpetosiphon geysericola DSM 7119.</title>
        <authorList>
            <person name="Hemp J."/>
            <person name="Ward L.M."/>
            <person name="Pace L.A."/>
            <person name="Fischer W.W."/>
        </authorList>
    </citation>
    <scope>NUCLEOTIDE SEQUENCE [LARGE SCALE GENOMIC DNA]</scope>
    <source>
        <strain evidence="4 5">DSM 7119</strain>
    </source>
</reference>
<dbReference type="NCBIfam" id="TIGR00253">
    <property type="entry name" value="RNA_bind_YhbY"/>
    <property type="match status" value="1"/>
</dbReference>
<sequence>MLSLNSNQRQYLRRLAHDFKPIVQVGKQGLSSTVVAAVAAALDAHELIKVKFVEFKEERRELTDQLVADTEAALVALVGNVAILYRPSRLDDKQVIVLPR</sequence>
<dbReference type="PROSITE" id="PS51295">
    <property type="entry name" value="CRM"/>
    <property type="match status" value="1"/>
</dbReference>
<dbReference type="InterPro" id="IPR051925">
    <property type="entry name" value="RNA-binding_domain"/>
</dbReference>
<dbReference type="SUPFAM" id="SSF75471">
    <property type="entry name" value="YhbY-like"/>
    <property type="match status" value="1"/>
</dbReference>
<evidence type="ECO:0000313" key="4">
    <source>
        <dbReference type="EMBL" id="KPL81964.1"/>
    </source>
</evidence>
<dbReference type="STRING" id="70996.SE18_20450"/>
<dbReference type="PANTHER" id="PTHR40065">
    <property type="entry name" value="RNA-BINDING PROTEIN YHBY"/>
    <property type="match status" value="1"/>
</dbReference>
<accession>A0A0P6XNI7</accession>
<organism evidence="4 5">
    <name type="scientific">Herpetosiphon geysericola</name>
    <dbReference type="NCBI Taxonomy" id="70996"/>
    <lineage>
        <taxon>Bacteria</taxon>
        <taxon>Bacillati</taxon>
        <taxon>Chloroflexota</taxon>
        <taxon>Chloroflexia</taxon>
        <taxon>Herpetosiphonales</taxon>
        <taxon>Herpetosiphonaceae</taxon>
        <taxon>Herpetosiphon</taxon>
    </lineage>
</organism>
<proteinExistence type="predicted"/>
<evidence type="ECO:0000313" key="5">
    <source>
        <dbReference type="Proteomes" id="UP000050277"/>
    </source>
</evidence>
<evidence type="ECO:0000256" key="1">
    <source>
        <dbReference type="ARBA" id="ARBA00022884"/>
    </source>
</evidence>
<dbReference type="Pfam" id="PF01985">
    <property type="entry name" value="CRS1_YhbY"/>
    <property type="match status" value="1"/>
</dbReference>
<dbReference type="InterPro" id="IPR001890">
    <property type="entry name" value="RNA-binding_CRM"/>
</dbReference>
<gene>
    <name evidence="4" type="ORF">SE18_20450</name>
</gene>
<dbReference type="SMART" id="SM01103">
    <property type="entry name" value="CRS1_YhbY"/>
    <property type="match status" value="1"/>
</dbReference>
<keyword evidence="5" id="KW-1185">Reference proteome</keyword>
<name>A0A0P6XNI7_9CHLR</name>
<evidence type="ECO:0000259" key="3">
    <source>
        <dbReference type="PROSITE" id="PS51295"/>
    </source>
</evidence>
<keyword evidence="1 2" id="KW-0694">RNA-binding</keyword>